<dbReference type="EMBL" id="JACOMF010000002">
    <property type="protein sequence ID" value="MBC4014035.1"/>
    <property type="molecule type" value="Genomic_DNA"/>
</dbReference>
<proteinExistence type="predicted"/>
<comment type="caution">
    <text evidence="1">The sequence shown here is derived from an EMBL/GenBank/DDBJ whole genome shotgun (WGS) entry which is preliminary data.</text>
</comment>
<name>A0A9X0UF43_9PROT</name>
<dbReference type="Proteomes" id="UP000600101">
    <property type="component" value="Unassembled WGS sequence"/>
</dbReference>
<organism evidence="1 2">
    <name type="scientific">Siccirubricoccus deserti</name>
    <dbReference type="NCBI Taxonomy" id="2013562"/>
    <lineage>
        <taxon>Bacteria</taxon>
        <taxon>Pseudomonadati</taxon>
        <taxon>Pseudomonadota</taxon>
        <taxon>Alphaproteobacteria</taxon>
        <taxon>Acetobacterales</taxon>
        <taxon>Roseomonadaceae</taxon>
        <taxon>Siccirubricoccus</taxon>
    </lineage>
</organism>
<evidence type="ECO:0000313" key="2">
    <source>
        <dbReference type="Proteomes" id="UP000600101"/>
    </source>
</evidence>
<sequence>MLRISFLLVPLLAVVLGGCMQLVPSRITDVQWTVLKAGEAPPLPGSAGNDPPRELLFVHLRTRWNLAVLWRLRAMTAVAKICLCDFGRSNIRELVSNLVRREDTLLRKARPSAWRIGTASL</sequence>
<dbReference type="PROSITE" id="PS51257">
    <property type="entry name" value="PROKAR_LIPOPROTEIN"/>
    <property type="match status" value="1"/>
</dbReference>
<gene>
    <name evidence="1" type="ORF">H7965_01765</name>
</gene>
<evidence type="ECO:0000313" key="1">
    <source>
        <dbReference type="EMBL" id="MBC4014035.1"/>
    </source>
</evidence>
<accession>A0A9X0UF43</accession>
<keyword evidence="2" id="KW-1185">Reference proteome</keyword>
<dbReference type="AlphaFoldDB" id="A0A9X0UF43"/>
<reference evidence="1" key="1">
    <citation type="submission" date="2020-08" db="EMBL/GenBank/DDBJ databases">
        <authorList>
            <person name="Hu Y."/>
            <person name="Nguyen S.V."/>
            <person name="Li F."/>
            <person name="Fanning S."/>
        </authorList>
    </citation>
    <scope>NUCLEOTIDE SEQUENCE</scope>
    <source>
        <strain evidence="1">SYSU D8009</strain>
    </source>
</reference>
<protein>
    <submittedName>
        <fullName evidence="1">Uncharacterized protein</fullName>
    </submittedName>
</protein>
<dbReference type="RefSeq" id="WP_186768817.1">
    <property type="nucleotide sequence ID" value="NZ_JACOMF010000002.1"/>
</dbReference>